<dbReference type="AlphaFoldDB" id="A0A2G9FY16"/>
<evidence type="ECO:0000313" key="1">
    <source>
        <dbReference type="EMBL" id="PIM97965.1"/>
    </source>
</evidence>
<dbReference type="GO" id="GO:0005524">
    <property type="term" value="F:ATP binding"/>
    <property type="evidence" value="ECO:0007669"/>
    <property type="project" value="InterPro"/>
</dbReference>
<dbReference type="PANTHER" id="PTHR48448">
    <property type="entry name" value="MUTL PROTEIN ISOFORM 1"/>
    <property type="match status" value="1"/>
</dbReference>
<dbReference type="InterPro" id="IPR053276">
    <property type="entry name" value="MtDNA_mismatch_repair_MutS"/>
</dbReference>
<gene>
    <name evidence="1" type="ORF">CDL12_29557</name>
</gene>
<dbReference type="OrthoDB" id="10252754at2759"/>
<reference evidence="2" key="1">
    <citation type="journal article" date="2018" name="Gigascience">
        <title>Genome assembly of the Pink Ipe (Handroanthus impetiginosus, Bignoniaceae), a highly valued, ecologically keystone Neotropical timber forest tree.</title>
        <authorList>
            <person name="Silva-Junior O.B."/>
            <person name="Grattapaglia D."/>
            <person name="Novaes E."/>
            <person name="Collevatti R.G."/>
        </authorList>
    </citation>
    <scope>NUCLEOTIDE SEQUENCE [LARGE SCALE GENOMIC DNA]</scope>
    <source>
        <strain evidence="2">cv. UFG-1</strain>
    </source>
</reference>
<dbReference type="STRING" id="429701.A0A2G9FY16"/>
<sequence length="178" mass="20466">MYWLTAKNAVVLVPRWRSLSFLLSPSLNRAFFLSASLPLIRRSERIFCFKERKLYTKPTKKHKQSKITKDYAHVIRWKEKIQMCKKPSSVLLVKQLTFSNSLGVDTTLRNGTLKEGTLNWEMLRFKSKFLREGLLCRVGDFYEAISVDACILVEYDGLNPFGGLRSDSIVRAGCPVVV</sequence>
<organism evidence="1 2">
    <name type="scientific">Handroanthus impetiginosus</name>
    <dbReference type="NCBI Taxonomy" id="429701"/>
    <lineage>
        <taxon>Eukaryota</taxon>
        <taxon>Viridiplantae</taxon>
        <taxon>Streptophyta</taxon>
        <taxon>Embryophyta</taxon>
        <taxon>Tracheophyta</taxon>
        <taxon>Spermatophyta</taxon>
        <taxon>Magnoliopsida</taxon>
        <taxon>eudicotyledons</taxon>
        <taxon>Gunneridae</taxon>
        <taxon>Pentapetalae</taxon>
        <taxon>asterids</taxon>
        <taxon>lamiids</taxon>
        <taxon>Lamiales</taxon>
        <taxon>Bignoniaceae</taxon>
        <taxon>Crescentiina</taxon>
        <taxon>Tabebuia alliance</taxon>
        <taxon>Handroanthus</taxon>
    </lineage>
</organism>
<dbReference type="GO" id="GO:0006298">
    <property type="term" value="P:mismatch repair"/>
    <property type="evidence" value="ECO:0007669"/>
    <property type="project" value="InterPro"/>
</dbReference>
<keyword evidence="2" id="KW-1185">Reference proteome</keyword>
<dbReference type="SUPFAM" id="SSF55271">
    <property type="entry name" value="DNA repair protein MutS, domain I"/>
    <property type="match status" value="1"/>
</dbReference>
<accession>A0A2G9FY16</accession>
<dbReference type="InterPro" id="IPR016151">
    <property type="entry name" value="DNA_mismatch_repair_MutS_N"/>
</dbReference>
<dbReference type="EMBL" id="NKXS01008933">
    <property type="protein sequence ID" value="PIM97965.1"/>
    <property type="molecule type" value="Genomic_DNA"/>
</dbReference>
<dbReference type="GO" id="GO:0030983">
    <property type="term" value="F:mismatched DNA binding"/>
    <property type="evidence" value="ECO:0007669"/>
    <property type="project" value="InterPro"/>
</dbReference>
<dbReference type="PANTHER" id="PTHR48448:SF1">
    <property type="entry name" value="MUTL PROTEIN ISOFORM 1"/>
    <property type="match status" value="1"/>
</dbReference>
<name>A0A2G9FY16_9LAMI</name>
<evidence type="ECO:0000313" key="2">
    <source>
        <dbReference type="Proteomes" id="UP000231279"/>
    </source>
</evidence>
<proteinExistence type="predicted"/>
<protein>
    <submittedName>
        <fullName evidence="1">Uncharacterized protein</fullName>
    </submittedName>
</protein>
<comment type="caution">
    <text evidence="1">The sequence shown here is derived from an EMBL/GenBank/DDBJ whole genome shotgun (WGS) entry which is preliminary data.</text>
</comment>
<dbReference type="Proteomes" id="UP000231279">
    <property type="component" value="Unassembled WGS sequence"/>
</dbReference>